<keyword evidence="3" id="KW-1185">Reference proteome</keyword>
<evidence type="ECO:0000313" key="3">
    <source>
        <dbReference type="Proteomes" id="UP000078541"/>
    </source>
</evidence>
<feature type="compositionally biased region" description="Basic and acidic residues" evidence="1">
    <location>
        <begin position="74"/>
        <end position="97"/>
    </location>
</feature>
<evidence type="ECO:0000256" key="1">
    <source>
        <dbReference type="SAM" id="MobiDB-lite"/>
    </source>
</evidence>
<dbReference type="EMBL" id="KQ981219">
    <property type="protein sequence ID" value="KYN44421.1"/>
    <property type="molecule type" value="Genomic_DNA"/>
</dbReference>
<protein>
    <submittedName>
        <fullName evidence="2">Uncharacterized protein</fullName>
    </submittedName>
</protein>
<dbReference type="AlphaFoldDB" id="A0A195FVG9"/>
<reference evidence="2 3" key="1">
    <citation type="submission" date="2016-03" db="EMBL/GenBank/DDBJ databases">
        <title>Trachymyrmex septentrionalis WGS genome.</title>
        <authorList>
            <person name="Nygaard S."/>
            <person name="Hu H."/>
            <person name="Boomsma J."/>
            <person name="Zhang G."/>
        </authorList>
    </citation>
    <scope>NUCLEOTIDE SEQUENCE [LARGE SCALE GENOMIC DNA]</scope>
    <source>
        <strain evidence="2">Tsep2-gDNA-1</strain>
        <tissue evidence="2">Whole body</tissue>
    </source>
</reference>
<name>A0A195FVG9_9HYME</name>
<evidence type="ECO:0000313" key="2">
    <source>
        <dbReference type="EMBL" id="KYN44421.1"/>
    </source>
</evidence>
<sequence length="337" mass="38246">MATKNPTNTIAATSNPLLRLDEWAQNRDYVTTGIIVMRKIGENMAMIFERHQRPTCGSGTGRSPARCHNPFLRRHGDIERPPPARMSGKKEHGEEVASRSFDVRSGSLVEASWYHQLVPTIGLDNRKLSSPSLTGVPPTRRVCVSSRDSIREFMSRRQILSGFGGKRRAPTHAYKSRQVGHTFSQRGAIEDCLWKQQLPINQTNSSRGCVSMGYLHYMGLAEHVTARKSLFLVSHGALQVSLLADYCWETKRREDTRCPVQRGRTKRRKADRFIGLWPNEMPFRNQPELAVESACRVGSLIRALMRIVVEETESERGLVGLTRARYASYTRTLRDEH</sequence>
<proteinExistence type="predicted"/>
<dbReference type="Proteomes" id="UP000078541">
    <property type="component" value="Unassembled WGS sequence"/>
</dbReference>
<gene>
    <name evidence="2" type="ORF">ALC56_01119</name>
</gene>
<feature type="region of interest" description="Disordered" evidence="1">
    <location>
        <begin position="71"/>
        <end position="99"/>
    </location>
</feature>
<accession>A0A195FVG9</accession>
<organism evidence="2 3">
    <name type="scientific">Trachymyrmex septentrionalis</name>
    <dbReference type="NCBI Taxonomy" id="34720"/>
    <lineage>
        <taxon>Eukaryota</taxon>
        <taxon>Metazoa</taxon>
        <taxon>Ecdysozoa</taxon>
        <taxon>Arthropoda</taxon>
        <taxon>Hexapoda</taxon>
        <taxon>Insecta</taxon>
        <taxon>Pterygota</taxon>
        <taxon>Neoptera</taxon>
        <taxon>Endopterygota</taxon>
        <taxon>Hymenoptera</taxon>
        <taxon>Apocrita</taxon>
        <taxon>Aculeata</taxon>
        <taxon>Formicoidea</taxon>
        <taxon>Formicidae</taxon>
        <taxon>Myrmicinae</taxon>
        <taxon>Trachymyrmex</taxon>
    </lineage>
</organism>